<dbReference type="InterPro" id="IPR013783">
    <property type="entry name" value="Ig-like_fold"/>
</dbReference>
<dbReference type="Proteomes" id="UP001217089">
    <property type="component" value="Unassembled WGS sequence"/>
</dbReference>
<dbReference type="InterPro" id="IPR013106">
    <property type="entry name" value="Ig_V-set"/>
</dbReference>
<name>A0ABQ9EIX9_TEGGR</name>
<dbReference type="CDD" id="cd00096">
    <property type="entry name" value="Ig"/>
    <property type="match status" value="1"/>
</dbReference>
<dbReference type="InterPro" id="IPR051170">
    <property type="entry name" value="Neural/epithelial_adhesion"/>
</dbReference>
<dbReference type="SMART" id="SM00408">
    <property type="entry name" value="IGc2"/>
    <property type="match status" value="1"/>
</dbReference>
<evidence type="ECO:0000313" key="6">
    <source>
        <dbReference type="EMBL" id="KAJ8304709.1"/>
    </source>
</evidence>
<evidence type="ECO:0000256" key="4">
    <source>
        <dbReference type="ARBA" id="ARBA00023319"/>
    </source>
</evidence>
<evidence type="ECO:0000313" key="7">
    <source>
        <dbReference type="Proteomes" id="UP001217089"/>
    </source>
</evidence>
<keyword evidence="4" id="KW-0393">Immunoglobulin domain</keyword>
<dbReference type="Pfam" id="PF07686">
    <property type="entry name" value="V-set"/>
    <property type="match status" value="1"/>
</dbReference>
<feature type="domain" description="Ig-like" evidence="5">
    <location>
        <begin position="67"/>
        <end position="157"/>
    </location>
</feature>
<keyword evidence="7" id="KW-1185">Reference proteome</keyword>
<protein>
    <recommendedName>
        <fullName evidence="5">Ig-like domain-containing protein</fullName>
    </recommendedName>
</protein>
<keyword evidence="1" id="KW-0732">Signal</keyword>
<dbReference type="PROSITE" id="PS50835">
    <property type="entry name" value="IG_LIKE"/>
    <property type="match status" value="1"/>
</dbReference>
<dbReference type="InterPro" id="IPR007110">
    <property type="entry name" value="Ig-like_dom"/>
</dbReference>
<proteinExistence type="predicted"/>
<evidence type="ECO:0000256" key="3">
    <source>
        <dbReference type="ARBA" id="ARBA00023157"/>
    </source>
</evidence>
<gene>
    <name evidence="6" type="ORF">KUTeg_018292</name>
</gene>
<keyword evidence="3" id="KW-1015">Disulfide bond</keyword>
<dbReference type="SUPFAM" id="SSF48726">
    <property type="entry name" value="Immunoglobulin"/>
    <property type="match status" value="2"/>
</dbReference>
<keyword evidence="2" id="KW-0677">Repeat</keyword>
<sequence>MNPKRILISQKESRFIDDPRMSIERPRIGDWDLHIRDVKYEDRGEYTCTVNTPNIETVRVKLIVNVPSKIIEYLSSNTEVRVREGEDVTLRCNASGKPLPSITWYRLTGNENKGKTQVGTEGDTLIIRNISRFCGGSYMCEAFNQVSTPAVRKINVTVQCKYMKEIWVYECKSPTAFDLVTFLLESFLSW</sequence>
<comment type="caution">
    <text evidence="6">The sequence shown here is derived from an EMBL/GenBank/DDBJ whole genome shotgun (WGS) entry which is preliminary data.</text>
</comment>
<accession>A0ABQ9EIX9</accession>
<evidence type="ECO:0000256" key="1">
    <source>
        <dbReference type="ARBA" id="ARBA00022729"/>
    </source>
</evidence>
<dbReference type="InterPro" id="IPR003599">
    <property type="entry name" value="Ig_sub"/>
</dbReference>
<organism evidence="6 7">
    <name type="scientific">Tegillarca granosa</name>
    <name type="common">Malaysian cockle</name>
    <name type="synonym">Anadara granosa</name>
    <dbReference type="NCBI Taxonomy" id="220873"/>
    <lineage>
        <taxon>Eukaryota</taxon>
        <taxon>Metazoa</taxon>
        <taxon>Spiralia</taxon>
        <taxon>Lophotrochozoa</taxon>
        <taxon>Mollusca</taxon>
        <taxon>Bivalvia</taxon>
        <taxon>Autobranchia</taxon>
        <taxon>Pteriomorphia</taxon>
        <taxon>Arcoida</taxon>
        <taxon>Arcoidea</taxon>
        <taxon>Arcidae</taxon>
        <taxon>Tegillarca</taxon>
    </lineage>
</organism>
<reference evidence="6 7" key="1">
    <citation type="submission" date="2022-12" db="EMBL/GenBank/DDBJ databases">
        <title>Chromosome-level genome of Tegillarca granosa.</title>
        <authorList>
            <person name="Kim J."/>
        </authorList>
    </citation>
    <scope>NUCLEOTIDE SEQUENCE [LARGE SCALE GENOMIC DNA]</scope>
    <source>
        <strain evidence="6">Teg-2019</strain>
        <tissue evidence="6">Adductor muscle</tissue>
    </source>
</reference>
<dbReference type="Gene3D" id="2.60.40.10">
    <property type="entry name" value="Immunoglobulins"/>
    <property type="match status" value="2"/>
</dbReference>
<dbReference type="PANTHER" id="PTHR12231:SF253">
    <property type="entry name" value="DPR-INTERACTING PROTEIN ETA, ISOFORM B-RELATED"/>
    <property type="match status" value="1"/>
</dbReference>
<dbReference type="SMART" id="SM00409">
    <property type="entry name" value="IG"/>
    <property type="match status" value="2"/>
</dbReference>
<dbReference type="EMBL" id="JARBDR010000903">
    <property type="protein sequence ID" value="KAJ8304709.1"/>
    <property type="molecule type" value="Genomic_DNA"/>
</dbReference>
<dbReference type="InterPro" id="IPR036179">
    <property type="entry name" value="Ig-like_dom_sf"/>
</dbReference>
<dbReference type="PANTHER" id="PTHR12231">
    <property type="entry name" value="CTX-RELATED TYPE I TRANSMEMBRANE PROTEIN"/>
    <property type="match status" value="1"/>
</dbReference>
<evidence type="ECO:0000259" key="5">
    <source>
        <dbReference type="PROSITE" id="PS50835"/>
    </source>
</evidence>
<dbReference type="Pfam" id="PF13927">
    <property type="entry name" value="Ig_3"/>
    <property type="match status" value="1"/>
</dbReference>
<evidence type="ECO:0000256" key="2">
    <source>
        <dbReference type="ARBA" id="ARBA00022737"/>
    </source>
</evidence>
<dbReference type="InterPro" id="IPR003598">
    <property type="entry name" value="Ig_sub2"/>
</dbReference>